<protein>
    <submittedName>
        <fullName evidence="2">Glycosyltransferase involved in cell wall bisynthesis</fullName>
    </submittedName>
</protein>
<dbReference type="InterPro" id="IPR001296">
    <property type="entry name" value="Glyco_trans_1"/>
</dbReference>
<keyword evidence="2" id="KW-0808">Transferase</keyword>
<dbReference type="AlphaFoldDB" id="A0A1M6BX38"/>
<keyword evidence="3" id="KW-1185">Reference proteome</keyword>
<dbReference type="PANTHER" id="PTHR12526:SF630">
    <property type="entry name" value="GLYCOSYLTRANSFERASE"/>
    <property type="match status" value="1"/>
</dbReference>
<gene>
    <name evidence="2" type="ORF">SAMN02745176_00582</name>
</gene>
<feature type="domain" description="Glycosyl transferase family 1" evidence="1">
    <location>
        <begin position="230"/>
        <end position="382"/>
    </location>
</feature>
<evidence type="ECO:0000259" key="1">
    <source>
        <dbReference type="Pfam" id="PF00534"/>
    </source>
</evidence>
<dbReference type="Pfam" id="PF00534">
    <property type="entry name" value="Glycos_transf_1"/>
    <property type="match status" value="1"/>
</dbReference>
<accession>A0A1M6BX38</accession>
<organism evidence="2 3">
    <name type="scientific">Lutispora thermophila DSM 19022</name>
    <dbReference type="NCBI Taxonomy" id="1122184"/>
    <lineage>
        <taxon>Bacteria</taxon>
        <taxon>Bacillati</taxon>
        <taxon>Bacillota</taxon>
        <taxon>Clostridia</taxon>
        <taxon>Lutisporales</taxon>
        <taxon>Lutisporaceae</taxon>
        <taxon>Lutispora</taxon>
    </lineage>
</organism>
<sequence>MNVLFLGGVFSKEMEEEILEKSKGTVHYAANKLQWNLMDGFIEIDKLKLEILSAPFIGAFPKDYIDIKYKGHKLIYRNEIECEYVSFNNIWGYRNLSRKKSLVRGIKEFANRRVNNKVIIVYSPHTPFLQAAVYAKKIDPSIHICLIVPDLPQYMNLNEKHSFIYDIFKRIDINIFNNNSKWIDSFVLLTEQMKDMLNVGKRPFIVIEGVVNIQNSIYNEMIDTYDVMSVVYTGTLSKKFGVVNLVKAFHKVKYENVCLKICGRGDSEDIIKEYASKDDRIKFLGQLSNEEAVKLQRKATVLVNPRQNNEEFTKYSFPSKNMEYLLTGRPVIAYKLDGIPNEYDNYFYYVADDSIESLTKTIEKVLALPEEERLKFGNKARDFVLREKNNYKACKKIIDMIQQSRSR</sequence>
<dbReference type="GO" id="GO:0016757">
    <property type="term" value="F:glycosyltransferase activity"/>
    <property type="evidence" value="ECO:0007669"/>
    <property type="project" value="InterPro"/>
</dbReference>
<reference evidence="2 3" key="1">
    <citation type="submission" date="2016-11" db="EMBL/GenBank/DDBJ databases">
        <authorList>
            <person name="Jaros S."/>
            <person name="Januszkiewicz K."/>
            <person name="Wedrychowicz H."/>
        </authorList>
    </citation>
    <scope>NUCLEOTIDE SEQUENCE [LARGE SCALE GENOMIC DNA]</scope>
    <source>
        <strain evidence="2 3">DSM 19022</strain>
    </source>
</reference>
<dbReference type="SUPFAM" id="SSF53756">
    <property type="entry name" value="UDP-Glycosyltransferase/glycogen phosphorylase"/>
    <property type="match status" value="1"/>
</dbReference>
<name>A0A1M6BX38_9FIRM</name>
<dbReference type="PANTHER" id="PTHR12526">
    <property type="entry name" value="GLYCOSYLTRANSFERASE"/>
    <property type="match status" value="1"/>
</dbReference>
<dbReference type="Gene3D" id="3.40.50.2000">
    <property type="entry name" value="Glycogen Phosphorylase B"/>
    <property type="match status" value="1"/>
</dbReference>
<evidence type="ECO:0000313" key="2">
    <source>
        <dbReference type="EMBL" id="SHI53329.1"/>
    </source>
</evidence>
<dbReference type="Proteomes" id="UP000184442">
    <property type="component" value="Unassembled WGS sequence"/>
</dbReference>
<proteinExistence type="predicted"/>
<dbReference type="STRING" id="1122184.SAMN02745176_00582"/>
<dbReference type="RefSeq" id="WP_073024335.1">
    <property type="nucleotide sequence ID" value="NZ_FQZS01000004.1"/>
</dbReference>
<evidence type="ECO:0000313" key="3">
    <source>
        <dbReference type="Proteomes" id="UP000184442"/>
    </source>
</evidence>
<dbReference type="OrthoDB" id="9801697at2"/>
<dbReference type="EMBL" id="FQZS01000004">
    <property type="protein sequence ID" value="SHI53329.1"/>
    <property type="molecule type" value="Genomic_DNA"/>
</dbReference>